<keyword evidence="2" id="KW-1185">Reference proteome</keyword>
<dbReference type="OrthoDB" id="3724345at2759"/>
<comment type="caution">
    <text evidence="1">The sequence shown here is derived from an EMBL/GenBank/DDBJ whole genome shotgun (WGS) entry which is preliminary data.</text>
</comment>
<organism evidence="1 2">
    <name type="scientific">Thelonectria olida</name>
    <dbReference type="NCBI Taxonomy" id="1576542"/>
    <lineage>
        <taxon>Eukaryota</taxon>
        <taxon>Fungi</taxon>
        <taxon>Dikarya</taxon>
        <taxon>Ascomycota</taxon>
        <taxon>Pezizomycotina</taxon>
        <taxon>Sordariomycetes</taxon>
        <taxon>Hypocreomycetidae</taxon>
        <taxon>Hypocreales</taxon>
        <taxon>Nectriaceae</taxon>
        <taxon>Thelonectria</taxon>
    </lineage>
</organism>
<dbReference type="InterPro" id="IPR018531">
    <property type="entry name" value="DUF1993"/>
</dbReference>
<name>A0A9P9ATW0_9HYPO</name>
<proteinExistence type="predicted"/>
<dbReference type="SUPFAM" id="SSF109854">
    <property type="entry name" value="DinB/YfiT-like putative metalloenzymes"/>
    <property type="match status" value="1"/>
</dbReference>
<dbReference type="EMBL" id="JAGPYM010000003">
    <property type="protein sequence ID" value="KAH6896707.1"/>
    <property type="molecule type" value="Genomic_DNA"/>
</dbReference>
<evidence type="ECO:0008006" key="3">
    <source>
        <dbReference type="Google" id="ProtNLM"/>
    </source>
</evidence>
<dbReference type="AlphaFoldDB" id="A0A9P9ATW0"/>
<reference evidence="1 2" key="1">
    <citation type="journal article" date="2021" name="Nat. Commun.">
        <title>Genetic determinants of endophytism in the Arabidopsis root mycobiome.</title>
        <authorList>
            <person name="Mesny F."/>
            <person name="Miyauchi S."/>
            <person name="Thiergart T."/>
            <person name="Pickel B."/>
            <person name="Atanasova L."/>
            <person name="Karlsson M."/>
            <person name="Huettel B."/>
            <person name="Barry K.W."/>
            <person name="Haridas S."/>
            <person name="Chen C."/>
            <person name="Bauer D."/>
            <person name="Andreopoulos W."/>
            <person name="Pangilinan J."/>
            <person name="LaButti K."/>
            <person name="Riley R."/>
            <person name="Lipzen A."/>
            <person name="Clum A."/>
            <person name="Drula E."/>
            <person name="Henrissat B."/>
            <person name="Kohler A."/>
            <person name="Grigoriev I.V."/>
            <person name="Martin F.M."/>
            <person name="Hacquard S."/>
        </authorList>
    </citation>
    <scope>NUCLEOTIDE SEQUENCE [LARGE SCALE GENOMIC DNA]</scope>
    <source>
        <strain evidence="1 2">MPI-CAGE-CH-0241</strain>
    </source>
</reference>
<accession>A0A9P9ATW0</accession>
<dbReference type="InterPro" id="IPR034660">
    <property type="entry name" value="DinB/YfiT-like"/>
</dbReference>
<gene>
    <name evidence="1" type="ORF">B0T10DRAFT_474941</name>
</gene>
<evidence type="ECO:0000313" key="1">
    <source>
        <dbReference type="EMBL" id="KAH6896707.1"/>
    </source>
</evidence>
<dbReference type="Proteomes" id="UP000777438">
    <property type="component" value="Unassembled WGS sequence"/>
</dbReference>
<protein>
    <recommendedName>
        <fullName evidence="3">DUF1993 domain-containing protein</fullName>
    </recommendedName>
</protein>
<dbReference type="Gene3D" id="1.20.120.450">
    <property type="entry name" value="dinb family like domain"/>
    <property type="match status" value="1"/>
</dbReference>
<evidence type="ECO:0000313" key="2">
    <source>
        <dbReference type="Proteomes" id="UP000777438"/>
    </source>
</evidence>
<dbReference type="Pfam" id="PF09351">
    <property type="entry name" value="DUF1993"/>
    <property type="match status" value="1"/>
</dbReference>
<dbReference type="PANTHER" id="PTHR36922:SF1">
    <property type="entry name" value="DUF1993 DOMAIN-CONTAINING PROTEIN"/>
    <property type="match status" value="1"/>
</dbReference>
<sequence length="171" mass="18630">MSYSIYDGSIVLAQDALSALSSIITKAEAHASAADLPAARLYEDMLPLSFQVYMVTDAAQKLAARGTDVAPLDLGRELNDFAAMKDRIAQVQDILAKVDRAAFEARAEAEVTIGLGVNKEAKMQLKQYVHGYVVPNIFFHTTTAYGILRKEGVPLGKMDYLSAFIGKFLPQ</sequence>
<dbReference type="PANTHER" id="PTHR36922">
    <property type="entry name" value="BLL2446 PROTEIN"/>
    <property type="match status" value="1"/>
</dbReference>